<evidence type="ECO:0000256" key="1">
    <source>
        <dbReference type="ARBA" id="ARBA00008031"/>
    </source>
</evidence>
<dbReference type="GO" id="GO:0016855">
    <property type="term" value="F:racemase and epimerase activity, acting on amino acids and derivatives"/>
    <property type="evidence" value="ECO:0007669"/>
    <property type="project" value="UniProtKB-UniRule"/>
</dbReference>
<protein>
    <recommendedName>
        <fullName evidence="7">Dipeptide epimerase</fullName>
        <ecNumber evidence="7">5.1.1.-</ecNumber>
    </recommendedName>
</protein>
<keyword evidence="4 7" id="KW-0413">Isomerase</keyword>
<evidence type="ECO:0000256" key="4">
    <source>
        <dbReference type="ARBA" id="ARBA00023235"/>
    </source>
</evidence>
<reference evidence="9 10" key="1">
    <citation type="submission" date="2016-12" db="EMBL/GenBank/DDBJ databases">
        <authorList>
            <person name="Song W.-J."/>
            <person name="Kurnit D.M."/>
        </authorList>
    </citation>
    <scope>NUCLEOTIDE SEQUENCE [LARGE SCALE GENOMIC DNA]</scope>
    <source>
        <strain evidence="9 10">IMCC3135</strain>
    </source>
</reference>
<dbReference type="Gene3D" id="3.20.20.120">
    <property type="entry name" value="Enolase-like C-terminal domain"/>
    <property type="match status" value="1"/>
</dbReference>
<feature type="binding site" evidence="6">
    <location>
        <position position="207"/>
    </location>
    <ligand>
        <name>Mg(2+)</name>
        <dbReference type="ChEBI" id="CHEBI:18420"/>
    </ligand>
</feature>
<dbReference type="InterPro" id="IPR034603">
    <property type="entry name" value="Dipeptide_epimerase"/>
</dbReference>
<dbReference type="InterPro" id="IPR036849">
    <property type="entry name" value="Enolase-like_C_sf"/>
</dbReference>
<dbReference type="Pfam" id="PF02746">
    <property type="entry name" value="MR_MLE_N"/>
    <property type="match status" value="1"/>
</dbReference>
<dbReference type="InterPro" id="IPR013341">
    <property type="entry name" value="Mandelate_racemase_N_dom"/>
</dbReference>
<name>A0A2Z2NMV0_9GAMM</name>
<evidence type="ECO:0000313" key="9">
    <source>
        <dbReference type="EMBL" id="ASJ72549.1"/>
    </source>
</evidence>
<dbReference type="CDD" id="cd03319">
    <property type="entry name" value="L-Ala-DL-Glu_epimerase"/>
    <property type="match status" value="1"/>
</dbReference>
<evidence type="ECO:0000256" key="7">
    <source>
        <dbReference type="RuleBase" id="RU366006"/>
    </source>
</evidence>
<dbReference type="PANTHER" id="PTHR48080:SF3">
    <property type="entry name" value="ENOLASE SUPERFAMILY MEMBER DDB_G0284701"/>
    <property type="match status" value="1"/>
</dbReference>
<evidence type="ECO:0000256" key="3">
    <source>
        <dbReference type="ARBA" id="ARBA00022842"/>
    </source>
</evidence>
<dbReference type="Pfam" id="PF13378">
    <property type="entry name" value="MR_MLE_C"/>
    <property type="match status" value="1"/>
</dbReference>
<dbReference type="RefSeq" id="WP_205738012.1">
    <property type="nucleotide sequence ID" value="NZ_CP018632.1"/>
</dbReference>
<dbReference type="KEGG" id="gai:IMCC3135_12305"/>
<dbReference type="SFLD" id="SFLDS00001">
    <property type="entry name" value="Enolase"/>
    <property type="match status" value="1"/>
</dbReference>
<keyword evidence="3 6" id="KW-0460">Magnesium</keyword>
<evidence type="ECO:0000256" key="2">
    <source>
        <dbReference type="ARBA" id="ARBA00022723"/>
    </source>
</evidence>
<feature type="domain" description="Mandelate racemase/muconate lactonizing enzyme C-terminal" evidence="8">
    <location>
        <begin position="137"/>
        <end position="228"/>
    </location>
</feature>
<dbReference type="SMART" id="SM00922">
    <property type="entry name" value="MR_MLE"/>
    <property type="match status" value="1"/>
</dbReference>
<dbReference type="InterPro" id="IPR029017">
    <property type="entry name" value="Enolase-like_N"/>
</dbReference>
<dbReference type="NCBIfam" id="NF042940">
    <property type="entry name" value="racemase_DgcA"/>
    <property type="match status" value="1"/>
</dbReference>
<accession>A0A2Z2NMV0</accession>
<dbReference type="Proteomes" id="UP000250079">
    <property type="component" value="Chromosome"/>
</dbReference>
<dbReference type="InterPro" id="IPR034593">
    <property type="entry name" value="DgoD-like"/>
</dbReference>
<keyword evidence="10" id="KW-1185">Reference proteome</keyword>
<gene>
    <name evidence="9" type="primary">ycjG</name>
    <name evidence="9" type="ORF">IMCC3135_12305</name>
</gene>
<evidence type="ECO:0000256" key="5">
    <source>
        <dbReference type="PIRSR" id="PIRSR634603-1"/>
    </source>
</evidence>
<dbReference type="GO" id="GO:0046872">
    <property type="term" value="F:metal ion binding"/>
    <property type="evidence" value="ECO:0007669"/>
    <property type="project" value="UniProtKB-KW"/>
</dbReference>
<dbReference type="SFLD" id="SFLDG00180">
    <property type="entry name" value="muconate_cycloisomerase"/>
    <property type="match status" value="1"/>
</dbReference>
<dbReference type="AlphaFoldDB" id="A0A2Z2NMV0"/>
<comment type="cofactor">
    <cofactor evidence="6 7">
        <name>Mg(2+)</name>
        <dbReference type="ChEBI" id="CHEBI:18420"/>
    </cofactor>
    <text evidence="6 7">Binds 1 Mg(2+) ion per subunit.</text>
</comment>
<feature type="active site" description="Proton acceptor; specific for (R)-substrate epimerization" evidence="5">
    <location>
        <position position="156"/>
    </location>
</feature>
<dbReference type="EMBL" id="CP018632">
    <property type="protein sequence ID" value="ASJ72549.1"/>
    <property type="molecule type" value="Genomic_DNA"/>
</dbReference>
<dbReference type="EC" id="5.1.1.-" evidence="7"/>
<dbReference type="InterPro" id="IPR013342">
    <property type="entry name" value="Mandelate_racemase_C"/>
</dbReference>
<evidence type="ECO:0000259" key="8">
    <source>
        <dbReference type="SMART" id="SM00922"/>
    </source>
</evidence>
<proteinExistence type="inferred from homology"/>
<feature type="active site" description="Proton acceptor; specific for (S)-substrate epimerization" evidence="5">
    <location>
        <position position="252"/>
    </location>
</feature>
<sequence length="333" mass="35389">MSDKGAAIQLTVSRDRFATDGTFTISRGSRTEVNVVTVSLQIGDHIGMGECVPYARYGESMDSVCEQIKAFSGVLAAGEMDRMALQDALAPGAARNALDCAFWDLEAKCSGKPVWELAGLPKPEPVTTAFTLSLDTPENMLAAARKNAFRPLLKLKLGGEGDLERLTAVRTGAPDCRLIVDANEGWTGEDYDNLAPRMLELGVALVEQPLPAGSDDALNGRARPLPVCADEACHDRNSLASLAGRYDVINIKLDKTGGLTEALAMRTAARAQGFGIMVGCMVGSSLAMAPAHLVAQSVEFVDLDGPLLLAEDRELAIRYEGSKMYGPTAALWG</sequence>
<organism evidence="9 10">
    <name type="scientific">Granulosicoccus antarcticus IMCC3135</name>
    <dbReference type="NCBI Taxonomy" id="1192854"/>
    <lineage>
        <taxon>Bacteria</taxon>
        <taxon>Pseudomonadati</taxon>
        <taxon>Pseudomonadota</taxon>
        <taxon>Gammaproteobacteria</taxon>
        <taxon>Chromatiales</taxon>
        <taxon>Granulosicoccaceae</taxon>
        <taxon>Granulosicoccus</taxon>
    </lineage>
</organism>
<feature type="binding site" evidence="6">
    <location>
        <position position="181"/>
    </location>
    <ligand>
        <name>Mg(2+)</name>
        <dbReference type="ChEBI" id="CHEBI:18420"/>
    </ligand>
</feature>
<dbReference type="InterPro" id="IPR029065">
    <property type="entry name" value="Enolase_C-like"/>
</dbReference>
<comment type="similarity">
    <text evidence="1 7">Belongs to the mandelate racemase/muconate lactonizing enzyme family.</text>
</comment>
<dbReference type="PANTHER" id="PTHR48080">
    <property type="entry name" value="D-GALACTONATE DEHYDRATASE-RELATED"/>
    <property type="match status" value="1"/>
</dbReference>
<evidence type="ECO:0000313" key="10">
    <source>
        <dbReference type="Proteomes" id="UP000250079"/>
    </source>
</evidence>
<dbReference type="SFLD" id="SFLDF00010">
    <property type="entry name" value="dipeptide_epimerase"/>
    <property type="match status" value="1"/>
</dbReference>
<keyword evidence="2 6" id="KW-0479">Metal-binding</keyword>
<dbReference type="Gene3D" id="3.30.390.10">
    <property type="entry name" value="Enolase-like, N-terminal domain"/>
    <property type="match status" value="1"/>
</dbReference>
<feature type="binding site" evidence="6">
    <location>
        <position position="230"/>
    </location>
    <ligand>
        <name>Mg(2+)</name>
        <dbReference type="ChEBI" id="CHEBI:18420"/>
    </ligand>
</feature>
<dbReference type="SUPFAM" id="SSF51604">
    <property type="entry name" value="Enolase C-terminal domain-like"/>
    <property type="match status" value="1"/>
</dbReference>
<evidence type="ECO:0000256" key="6">
    <source>
        <dbReference type="PIRSR" id="PIRSR634603-3"/>
    </source>
</evidence>
<dbReference type="SUPFAM" id="SSF54826">
    <property type="entry name" value="Enolase N-terminal domain-like"/>
    <property type="match status" value="1"/>
</dbReference>